<organism evidence="2 3">
    <name type="scientific">Candidatus Palibaumannia cicadellinicola</name>
    <dbReference type="NCBI Taxonomy" id="186490"/>
    <lineage>
        <taxon>Bacteria</taxon>
        <taxon>Pseudomonadati</taxon>
        <taxon>Pseudomonadota</taxon>
        <taxon>Gammaproteobacteria</taxon>
        <taxon>Candidatus Palibaumannia</taxon>
    </lineage>
</organism>
<reference evidence="2 3" key="1">
    <citation type="journal article" date="2014" name="MBio">
        <title>Differential genome evolution between companion symbionts in an insect-bacterial symbiosis.</title>
        <authorList>
            <person name="Bennett G.M."/>
            <person name="McCutcheon J.P."/>
            <person name="MacDonald B.R."/>
            <person name="Romanovicz D."/>
            <person name="Moran N.A."/>
        </authorList>
    </citation>
    <scope>NUCLEOTIDE SEQUENCE [LARGE SCALE GENOMIC DNA]</scope>
    <source>
        <strain evidence="2 3">BGSS</strain>
    </source>
</reference>
<keyword evidence="1" id="KW-0812">Transmembrane</keyword>
<keyword evidence="1" id="KW-0472">Membrane</keyword>
<evidence type="ECO:0000256" key="1">
    <source>
        <dbReference type="SAM" id="Phobius"/>
    </source>
</evidence>
<proteinExistence type="predicted"/>
<dbReference type="KEGG" id="bcib:IM45_083"/>
<evidence type="ECO:0000313" key="2">
    <source>
        <dbReference type="EMBL" id="AIN46928.1"/>
    </source>
</evidence>
<dbReference type="AlphaFoldDB" id="A0A088N9W9"/>
<dbReference type="EMBL" id="CP008985">
    <property type="protein sequence ID" value="AIN46928.1"/>
    <property type="molecule type" value="Genomic_DNA"/>
</dbReference>
<dbReference type="Proteomes" id="UP000067325">
    <property type="component" value="Chromosome"/>
</dbReference>
<feature type="transmembrane region" description="Helical" evidence="1">
    <location>
        <begin position="32"/>
        <end position="56"/>
    </location>
</feature>
<protein>
    <submittedName>
        <fullName evidence="2">Uncharacterized protein</fullName>
    </submittedName>
</protein>
<accession>A0A088N9W9</accession>
<gene>
    <name evidence="2" type="ORF">IM45_083</name>
</gene>
<evidence type="ECO:0000313" key="3">
    <source>
        <dbReference type="Proteomes" id="UP000067325"/>
    </source>
</evidence>
<name>A0A088N9W9_9GAMM</name>
<sequence>MLEYDYIGKVPYHDPVAIPSILIYLYSPNLPILITALVKHSLAGMLAIIVYILIIVRSNIQKDIKYQSSS</sequence>
<keyword evidence="1" id="KW-1133">Transmembrane helix</keyword>